<evidence type="ECO:0000313" key="4">
    <source>
        <dbReference type="Proteomes" id="UP000886787"/>
    </source>
</evidence>
<dbReference type="InterPro" id="IPR036439">
    <property type="entry name" value="Dockerin_dom_sf"/>
</dbReference>
<dbReference type="GO" id="GO:0004553">
    <property type="term" value="F:hydrolase activity, hydrolyzing O-glycosyl compounds"/>
    <property type="evidence" value="ECO:0007669"/>
    <property type="project" value="InterPro"/>
</dbReference>
<keyword evidence="1" id="KW-0732">Signal</keyword>
<dbReference type="Pfam" id="PF01841">
    <property type="entry name" value="Transglut_core"/>
    <property type="match status" value="1"/>
</dbReference>
<dbReference type="AlphaFoldDB" id="A0A9D0ZI79"/>
<dbReference type="SUPFAM" id="SSF54001">
    <property type="entry name" value="Cysteine proteinases"/>
    <property type="match status" value="1"/>
</dbReference>
<reference evidence="3" key="1">
    <citation type="submission" date="2020-10" db="EMBL/GenBank/DDBJ databases">
        <authorList>
            <person name="Gilroy R."/>
        </authorList>
    </citation>
    <scope>NUCLEOTIDE SEQUENCE</scope>
    <source>
        <strain evidence="3">ChiSjej1B19-3389</strain>
    </source>
</reference>
<dbReference type="PANTHER" id="PTHR46333">
    <property type="entry name" value="CYTOKINESIS PROTEIN 3"/>
    <property type="match status" value="1"/>
</dbReference>
<dbReference type="PROSITE" id="PS51766">
    <property type="entry name" value="DOCKERIN"/>
    <property type="match status" value="1"/>
</dbReference>
<accession>A0A9D0ZI79</accession>
<dbReference type="InterPro" id="IPR052557">
    <property type="entry name" value="CAP/Cytokinesis_protein"/>
</dbReference>
<organism evidence="3 4">
    <name type="scientific">Candidatus Scatavimonas merdigallinarum</name>
    <dbReference type="NCBI Taxonomy" id="2840914"/>
    <lineage>
        <taxon>Bacteria</taxon>
        <taxon>Bacillati</taxon>
        <taxon>Bacillota</taxon>
        <taxon>Clostridia</taxon>
        <taxon>Eubacteriales</taxon>
        <taxon>Oscillospiraceae</taxon>
        <taxon>Oscillospiraceae incertae sedis</taxon>
        <taxon>Candidatus Scatavimonas</taxon>
    </lineage>
</organism>
<feature type="domain" description="Dockerin" evidence="2">
    <location>
        <begin position="434"/>
        <end position="502"/>
    </location>
</feature>
<dbReference type="PANTHER" id="PTHR46333:SF2">
    <property type="entry name" value="CYTOKINESIS PROTEIN 3"/>
    <property type="match status" value="1"/>
</dbReference>
<dbReference type="Gene3D" id="3.10.620.30">
    <property type="match status" value="1"/>
</dbReference>
<dbReference type="InterPro" id="IPR016134">
    <property type="entry name" value="Dockerin_dom"/>
</dbReference>
<feature type="chain" id="PRO_5039242727" description="Dockerin domain-containing protein" evidence="1">
    <location>
        <begin position="25"/>
        <end position="504"/>
    </location>
</feature>
<evidence type="ECO:0000313" key="3">
    <source>
        <dbReference type="EMBL" id="HIQ79799.1"/>
    </source>
</evidence>
<dbReference type="Gene3D" id="1.10.1330.10">
    <property type="entry name" value="Dockerin domain"/>
    <property type="match status" value="1"/>
</dbReference>
<dbReference type="Pfam" id="PF00404">
    <property type="entry name" value="Dockerin_1"/>
    <property type="match status" value="1"/>
</dbReference>
<evidence type="ECO:0000256" key="1">
    <source>
        <dbReference type="SAM" id="SignalP"/>
    </source>
</evidence>
<dbReference type="InterPro" id="IPR018247">
    <property type="entry name" value="EF_Hand_1_Ca_BS"/>
</dbReference>
<sequence length="504" mass="56772">MKRLVAITLILSLLLSTAPFCALAAEQRGEKPEQASVASASLELSLFQSGISLSGARAEQPQYAAALEKLEQGVSNYMSSVRIDQYNIPLDQFANLFADLLYGNPQFFYLDPYVECQYDQDSFIIYSMELHYLYSLETAETMKKEIDKKVSQIMDMAGKLQSDLEKILYIHDYLALNCSYDVELSRDSYNIYGCLINRRAVCQGYALASKYLFDLLNIPCNFVNSDPMNHGWTLVELDGSWYHMDPTWDDPLPDMLGRVRHQNFLKSDAAMRANGYSGWDADKTADNTKYDEYFWNTVSTAFIALDDGLFYISNDGVLMKWNAQTNQTQQLPSTQGKWFYWGNPSVYYTEYYANLVQANGLLYYNTDTKIYSIKPDGTDNKAVFELPKDAQGYIYGIQFIDGELVYALKTSPTAEETLCHDAGILDTSFDVEQSSYTLGDVNGDGVISVSDVLLAQKKIAKILELTQQQFDAADVNRDGEVSAYDVTQIQRKIAGMISGFQTAA</sequence>
<dbReference type="GO" id="GO:0005737">
    <property type="term" value="C:cytoplasm"/>
    <property type="evidence" value="ECO:0007669"/>
    <property type="project" value="TreeGrafter"/>
</dbReference>
<dbReference type="InterPro" id="IPR038765">
    <property type="entry name" value="Papain-like_cys_pep_sf"/>
</dbReference>
<gene>
    <name evidence="3" type="ORF">IAD32_00760</name>
</gene>
<dbReference type="Proteomes" id="UP000886787">
    <property type="component" value="Unassembled WGS sequence"/>
</dbReference>
<proteinExistence type="predicted"/>
<name>A0A9D0ZI79_9FIRM</name>
<dbReference type="InterPro" id="IPR002931">
    <property type="entry name" value="Transglutaminase-like"/>
</dbReference>
<comment type="caution">
    <text evidence="3">The sequence shown here is derived from an EMBL/GenBank/DDBJ whole genome shotgun (WGS) entry which is preliminary data.</text>
</comment>
<protein>
    <recommendedName>
        <fullName evidence="2">Dockerin domain-containing protein</fullName>
    </recommendedName>
</protein>
<feature type="signal peptide" evidence="1">
    <location>
        <begin position="1"/>
        <end position="24"/>
    </location>
</feature>
<dbReference type="EMBL" id="DVFW01000005">
    <property type="protein sequence ID" value="HIQ79799.1"/>
    <property type="molecule type" value="Genomic_DNA"/>
</dbReference>
<dbReference type="SUPFAM" id="SSF63446">
    <property type="entry name" value="Type I dockerin domain"/>
    <property type="match status" value="1"/>
</dbReference>
<dbReference type="InterPro" id="IPR002105">
    <property type="entry name" value="Dockerin_1_rpt"/>
</dbReference>
<dbReference type="CDD" id="cd14256">
    <property type="entry name" value="Dockerin_I"/>
    <property type="match status" value="1"/>
</dbReference>
<evidence type="ECO:0000259" key="2">
    <source>
        <dbReference type="PROSITE" id="PS51766"/>
    </source>
</evidence>
<dbReference type="GO" id="GO:0000272">
    <property type="term" value="P:polysaccharide catabolic process"/>
    <property type="evidence" value="ECO:0007669"/>
    <property type="project" value="InterPro"/>
</dbReference>
<dbReference type="SMART" id="SM00460">
    <property type="entry name" value="TGc"/>
    <property type="match status" value="1"/>
</dbReference>
<dbReference type="PROSITE" id="PS00018">
    <property type="entry name" value="EF_HAND_1"/>
    <property type="match status" value="1"/>
</dbReference>
<reference evidence="3" key="2">
    <citation type="journal article" date="2021" name="PeerJ">
        <title>Extensive microbial diversity within the chicken gut microbiome revealed by metagenomics and culture.</title>
        <authorList>
            <person name="Gilroy R."/>
            <person name="Ravi A."/>
            <person name="Getino M."/>
            <person name="Pursley I."/>
            <person name="Horton D.L."/>
            <person name="Alikhan N.F."/>
            <person name="Baker D."/>
            <person name="Gharbi K."/>
            <person name="Hall N."/>
            <person name="Watson M."/>
            <person name="Adriaenssens E.M."/>
            <person name="Foster-Nyarko E."/>
            <person name="Jarju S."/>
            <person name="Secka A."/>
            <person name="Antonio M."/>
            <person name="Oren A."/>
            <person name="Chaudhuri R.R."/>
            <person name="La Ragione R."/>
            <person name="Hildebrand F."/>
            <person name="Pallen M.J."/>
        </authorList>
    </citation>
    <scope>NUCLEOTIDE SEQUENCE</scope>
    <source>
        <strain evidence="3">ChiSjej1B19-3389</strain>
    </source>
</reference>